<organism evidence="2 3">
    <name type="scientific">Ladona fulva</name>
    <name type="common">Scarce chaser dragonfly</name>
    <name type="synonym">Libellula fulva</name>
    <dbReference type="NCBI Taxonomy" id="123851"/>
    <lineage>
        <taxon>Eukaryota</taxon>
        <taxon>Metazoa</taxon>
        <taxon>Ecdysozoa</taxon>
        <taxon>Arthropoda</taxon>
        <taxon>Hexapoda</taxon>
        <taxon>Insecta</taxon>
        <taxon>Pterygota</taxon>
        <taxon>Palaeoptera</taxon>
        <taxon>Odonata</taxon>
        <taxon>Epiprocta</taxon>
        <taxon>Anisoptera</taxon>
        <taxon>Libelluloidea</taxon>
        <taxon>Libellulidae</taxon>
        <taxon>Ladona</taxon>
    </lineage>
</organism>
<dbReference type="InterPro" id="IPR049012">
    <property type="entry name" value="Mutator_transp_dom"/>
</dbReference>
<keyword evidence="3" id="KW-1185">Reference proteome</keyword>
<dbReference type="AlphaFoldDB" id="A0A8K0P3S8"/>
<accession>A0A8K0P3S8</accession>
<gene>
    <name evidence="2" type="ORF">J437_LFUL011083</name>
</gene>
<evidence type="ECO:0000313" key="2">
    <source>
        <dbReference type="EMBL" id="KAG8229939.1"/>
    </source>
</evidence>
<name>A0A8K0P3S8_LADFU</name>
<proteinExistence type="predicted"/>
<feature type="domain" description="Mutator-like transposase" evidence="1">
    <location>
        <begin position="1"/>
        <end position="77"/>
    </location>
</feature>
<evidence type="ECO:0000313" key="3">
    <source>
        <dbReference type="Proteomes" id="UP000792457"/>
    </source>
</evidence>
<reference evidence="2" key="2">
    <citation type="submission" date="2017-10" db="EMBL/GenBank/DDBJ databases">
        <title>Ladona fulva Genome sequencing and assembly.</title>
        <authorList>
            <person name="Murali S."/>
            <person name="Richards S."/>
            <person name="Bandaranaike D."/>
            <person name="Bellair M."/>
            <person name="Blankenburg K."/>
            <person name="Chao H."/>
            <person name="Dinh H."/>
            <person name="Doddapaneni H."/>
            <person name="Dugan-Rocha S."/>
            <person name="Elkadiri S."/>
            <person name="Gnanaolivu R."/>
            <person name="Hernandez B."/>
            <person name="Skinner E."/>
            <person name="Javaid M."/>
            <person name="Lee S."/>
            <person name="Li M."/>
            <person name="Ming W."/>
            <person name="Munidasa M."/>
            <person name="Muniz J."/>
            <person name="Nguyen L."/>
            <person name="Hughes D."/>
            <person name="Osuji N."/>
            <person name="Pu L.-L."/>
            <person name="Puazo M."/>
            <person name="Qu C."/>
            <person name="Quiroz J."/>
            <person name="Raj R."/>
            <person name="Weissenberger G."/>
            <person name="Xin Y."/>
            <person name="Zou X."/>
            <person name="Han Y."/>
            <person name="Worley K."/>
            <person name="Muzny D."/>
            <person name="Gibbs R."/>
        </authorList>
    </citation>
    <scope>NUCLEOTIDE SEQUENCE</scope>
    <source>
        <strain evidence="2">Sampled in the wild</strain>
    </source>
</reference>
<evidence type="ECO:0000259" key="1">
    <source>
        <dbReference type="Pfam" id="PF20700"/>
    </source>
</evidence>
<reference evidence="2" key="1">
    <citation type="submission" date="2013-04" db="EMBL/GenBank/DDBJ databases">
        <authorList>
            <person name="Qu J."/>
            <person name="Murali S.C."/>
            <person name="Bandaranaike D."/>
            <person name="Bellair M."/>
            <person name="Blankenburg K."/>
            <person name="Chao H."/>
            <person name="Dinh H."/>
            <person name="Doddapaneni H."/>
            <person name="Downs B."/>
            <person name="Dugan-Rocha S."/>
            <person name="Elkadiri S."/>
            <person name="Gnanaolivu R.D."/>
            <person name="Hernandez B."/>
            <person name="Javaid M."/>
            <person name="Jayaseelan J.C."/>
            <person name="Lee S."/>
            <person name="Li M."/>
            <person name="Ming W."/>
            <person name="Munidasa M."/>
            <person name="Muniz J."/>
            <person name="Nguyen L."/>
            <person name="Ongeri F."/>
            <person name="Osuji N."/>
            <person name="Pu L.-L."/>
            <person name="Puazo M."/>
            <person name="Qu C."/>
            <person name="Quiroz J."/>
            <person name="Raj R."/>
            <person name="Weissenberger G."/>
            <person name="Xin Y."/>
            <person name="Zou X."/>
            <person name="Han Y."/>
            <person name="Richards S."/>
            <person name="Worley K."/>
            <person name="Muzny D."/>
            <person name="Gibbs R."/>
        </authorList>
    </citation>
    <scope>NUCLEOTIDE SEQUENCE</scope>
    <source>
        <strain evidence="2">Sampled in the wild</strain>
    </source>
</reference>
<dbReference type="OrthoDB" id="10060618at2759"/>
<dbReference type="Pfam" id="PF20700">
    <property type="entry name" value="Mutator"/>
    <property type="match status" value="1"/>
</dbReference>
<protein>
    <recommendedName>
        <fullName evidence="1">Mutator-like transposase domain-containing protein</fullName>
    </recommendedName>
</protein>
<dbReference type="EMBL" id="KZ308455">
    <property type="protein sequence ID" value="KAG8229939.1"/>
    <property type="molecule type" value="Genomic_DNA"/>
</dbReference>
<sequence>MGTRLRNVKKTAKIGGKGKLTDVLIKKLTKYYGLAIRRNCESVENMKKGILATYYHLSSTNEKPRHHNCPPGADSWCKWQVAQALGENFEHPPPLNPEVQKCILPIYEDLSRDDLLERCLGGHSQNANESFNATIWRLVPKHLNCGIKIIEMSAYLAAGIFNEGYKFVLHCMQDMGIIIGQQSNKFANVHDNQRINRQERRSFERTKEARSTRKLEKLELLDNFQEEEDLFYGAGIAD</sequence>
<comment type="caution">
    <text evidence="2">The sequence shown here is derived from an EMBL/GenBank/DDBJ whole genome shotgun (WGS) entry which is preliminary data.</text>
</comment>
<dbReference type="Proteomes" id="UP000792457">
    <property type="component" value="Unassembled WGS sequence"/>
</dbReference>